<organism evidence="1">
    <name type="scientific">Myoviridae sp. ctBtT5</name>
    <dbReference type="NCBI Taxonomy" id="2825048"/>
    <lineage>
        <taxon>Viruses</taxon>
        <taxon>Duplodnaviria</taxon>
        <taxon>Heunggongvirae</taxon>
        <taxon>Uroviricota</taxon>
        <taxon>Caudoviricetes</taxon>
    </lineage>
</organism>
<name>A0A8S5PZY5_9CAUD</name>
<evidence type="ECO:0000313" key="1">
    <source>
        <dbReference type="EMBL" id="DAE11981.1"/>
    </source>
</evidence>
<protein>
    <submittedName>
        <fullName evidence="1">Uncharacterized protein</fullName>
    </submittedName>
</protein>
<dbReference type="EMBL" id="BK015540">
    <property type="protein sequence ID" value="DAE11981.1"/>
    <property type="molecule type" value="Genomic_DNA"/>
</dbReference>
<sequence>MDSSIKSEYKGRQRQESQLNLLLVLILMGN</sequence>
<accession>A0A8S5PZY5</accession>
<proteinExistence type="predicted"/>
<reference evidence="1" key="1">
    <citation type="journal article" date="2021" name="Proc. Natl. Acad. Sci. U.S.A.">
        <title>A Catalog of Tens of Thousands of Viruses from Human Metagenomes Reveals Hidden Associations with Chronic Diseases.</title>
        <authorList>
            <person name="Tisza M.J."/>
            <person name="Buck C.B."/>
        </authorList>
    </citation>
    <scope>NUCLEOTIDE SEQUENCE</scope>
    <source>
        <strain evidence="1">CtBtT5</strain>
    </source>
</reference>